<dbReference type="EMBL" id="ML208549">
    <property type="protein sequence ID" value="TFK62935.1"/>
    <property type="molecule type" value="Genomic_DNA"/>
</dbReference>
<dbReference type="Proteomes" id="UP000308600">
    <property type="component" value="Unassembled WGS sequence"/>
</dbReference>
<evidence type="ECO:0000313" key="1">
    <source>
        <dbReference type="EMBL" id="TFK62935.1"/>
    </source>
</evidence>
<keyword evidence="2" id="KW-1185">Reference proteome</keyword>
<protein>
    <submittedName>
        <fullName evidence="1">Uncharacterized protein</fullName>
    </submittedName>
</protein>
<accession>A0ACD3AB36</accession>
<evidence type="ECO:0000313" key="2">
    <source>
        <dbReference type="Proteomes" id="UP000308600"/>
    </source>
</evidence>
<reference evidence="1 2" key="1">
    <citation type="journal article" date="2019" name="Nat. Ecol. Evol.">
        <title>Megaphylogeny resolves global patterns of mushroom evolution.</title>
        <authorList>
            <person name="Varga T."/>
            <person name="Krizsan K."/>
            <person name="Foldi C."/>
            <person name="Dima B."/>
            <person name="Sanchez-Garcia M."/>
            <person name="Sanchez-Ramirez S."/>
            <person name="Szollosi G.J."/>
            <person name="Szarkandi J.G."/>
            <person name="Papp V."/>
            <person name="Albert L."/>
            <person name="Andreopoulos W."/>
            <person name="Angelini C."/>
            <person name="Antonin V."/>
            <person name="Barry K.W."/>
            <person name="Bougher N.L."/>
            <person name="Buchanan P."/>
            <person name="Buyck B."/>
            <person name="Bense V."/>
            <person name="Catcheside P."/>
            <person name="Chovatia M."/>
            <person name="Cooper J."/>
            <person name="Damon W."/>
            <person name="Desjardin D."/>
            <person name="Finy P."/>
            <person name="Geml J."/>
            <person name="Haridas S."/>
            <person name="Hughes K."/>
            <person name="Justo A."/>
            <person name="Karasinski D."/>
            <person name="Kautmanova I."/>
            <person name="Kiss B."/>
            <person name="Kocsube S."/>
            <person name="Kotiranta H."/>
            <person name="LaButti K.M."/>
            <person name="Lechner B.E."/>
            <person name="Liimatainen K."/>
            <person name="Lipzen A."/>
            <person name="Lukacs Z."/>
            <person name="Mihaltcheva S."/>
            <person name="Morgado L.N."/>
            <person name="Niskanen T."/>
            <person name="Noordeloos M.E."/>
            <person name="Ohm R.A."/>
            <person name="Ortiz-Santana B."/>
            <person name="Ovrebo C."/>
            <person name="Racz N."/>
            <person name="Riley R."/>
            <person name="Savchenko A."/>
            <person name="Shiryaev A."/>
            <person name="Soop K."/>
            <person name="Spirin V."/>
            <person name="Szebenyi C."/>
            <person name="Tomsovsky M."/>
            <person name="Tulloss R.E."/>
            <person name="Uehling J."/>
            <person name="Grigoriev I.V."/>
            <person name="Vagvolgyi C."/>
            <person name="Papp T."/>
            <person name="Martin F.M."/>
            <person name="Miettinen O."/>
            <person name="Hibbett D.S."/>
            <person name="Nagy L.G."/>
        </authorList>
    </citation>
    <scope>NUCLEOTIDE SEQUENCE [LARGE SCALE GENOMIC DNA]</scope>
    <source>
        <strain evidence="1 2">NL-1719</strain>
    </source>
</reference>
<gene>
    <name evidence="1" type="ORF">BDN72DRAFT_882372</name>
</gene>
<sequence length="347" mass="40257">MLFGGFQRVYQERFRLIGKVEFKKPYIRLRADLMWIPRYQRLRAEVNSLDSKSICYRHACCVRITRAQEGLHNPRQYKSLPLMDTFRSNYGRPRGRSSKLNCYPIVQWGKRYFANREHRALGAQEVLISSHEADFPAATPEAKFPQIGDSFPIKTFSVQDDGDDGNTDSHITIGSTFCTMGLANYLTIGRKWCGRVLYLSFEYVQRKGSPLSHQTFEMYTYQGFSTDLDCSGSSCERPMKHLQYNSPRGIASARLKRIFSYNVQDNEVVKPKIKQQKDLDWFKFGSSSSSIALKRLRESVAWHGTLFVLPKFKGSAKSPYGFYQLHRPYGMEADHKTDERMDLTYTW</sequence>
<organism evidence="1 2">
    <name type="scientific">Pluteus cervinus</name>
    <dbReference type="NCBI Taxonomy" id="181527"/>
    <lineage>
        <taxon>Eukaryota</taxon>
        <taxon>Fungi</taxon>
        <taxon>Dikarya</taxon>
        <taxon>Basidiomycota</taxon>
        <taxon>Agaricomycotina</taxon>
        <taxon>Agaricomycetes</taxon>
        <taxon>Agaricomycetidae</taxon>
        <taxon>Agaricales</taxon>
        <taxon>Pluteineae</taxon>
        <taxon>Pluteaceae</taxon>
        <taxon>Pluteus</taxon>
    </lineage>
</organism>
<proteinExistence type="predicted"/>
<name>A0ACD3AB36_9AGAR</name>